<protein>
    <submittedName>
        <fullName evidence="2">Adaptin ear-binding coat-associated protein 1 NECAP-1</fullName>
    </submittedName>
</protein>
<dbReference type="SUPFAM" id="SSF50729">
    <property type="entry name" value="PH domain-like"/>
    <property type="match status" value="1"/>
</dbReference>
<reference evidence="2" key="1">
    <citation type="submission" date="2022-03" db="EMBL/GenBank/DDBJ databases">
        <title>Draft genome sequence of Aduncisulcus paluster, a free-living microaerophilic Fornicata.</title>
        <authorList>
            <person name="Yuyama I."/>
            <person name="Kume K."/>
            <person name="Tamura T."/>
            <person name="Inagaki Y."/>
            <person name="Hashimoto T."/>
        </authorList>
    </citation>
    <scope>NUCLEOTIDE SEQUENCE</scope>
    <source>
        <strain evidence="2">NY0171</strain>
    </source>
</reference>
<dbReference type="PANTHER" id="PTHR12847:SF9">
    <property type="entry name" value="NECAP-LIKE PROTEIN CG9132"/>
    <property type="match status" value="1"/>
</dbReference>
<dbReference type="Proteomes" id="UP001057375">
    <property type="component" value="Unassembled WGS sequence"/>
</dbReference>
<accession>A0ABQ5JXX0</accession>
<dbReference type="InterPro" id="IPR011993">
    <property type="entry name" value="PH-like_dom_sf"/>
</dbReference>
<comment type="caution">
    <text evidence="2">The sequence shown here is derived from an EMBL/GenBank/DDBJ whole genome shotgun (WGS) entry which is preliminary data.</text>
</comment>
<name>A0ABQ5JXX0_9EUKA</name>
<evidence type="ECO:0000313" key="2">
    <source>
        <dbReference type="EMBL" id="GKT18721.1"/>
    </source>
</evidence>
<organism evidence="2 3">
    <name type="scientific">Aduncisulcus paluster</name>
    <dbReference type="NCBI Taxonomy" id="2918883"/>
    <lineage>
        <taxon>Eukaryota</taxon>
        <taxon>Metamonada</taxon>
        <taxon>Carpediemonas-like organisms</taxon>
        <taxon>Aduncisulcus</taxon>
    </lineage>
</organism>
<dbReference type="PANTHER" id="PTHR12847">
    <property type="entry name" value="ATP-BINDING CASSETTE ABC TRANSPORTER-RELATED"/>
    <property type="match status" value="1"/>
</dbReference>
<dbReference type="InterPro" id="IPR012466">
    <property type="entry name" value="NECAP_PHear"/>
</dbReference>
<keyword evidence="3" id="KW-1185">Reference proteome</keyword>
<feature type="domain" description="NECAP PHear" evidence="1">
    <location>
        <begin position="8"/>
        <end position="153"/>
    </location>
</feature>
<evidence type="ECO:0000313" key="3">
    <source>
        <dbReference type="Proteomes" id="UP001057375"/>
    </source>
</evidence>
<dbReference type="EMBL" id="BQXS01011977">
    <property type="protein sequence ID" value="GKT18721.1"/>
    <property type="molecule type" value="Genomic_DNA"/>
</dbReference>
<dbReference type="Pfam" id="PF07933">
    <property type="entry name" value="DUF1681"/>
    <property type="match status" value="1"/>
</dbReference>
<dbReference type="Gene3D" id="2.30.29.30">
    <property type="entry name" value="Pleckstrin-homology domain (PH domain)/Phosphotyrosine-binding domain (PTB)"/>
    <property type="match status" value="1"/>
</dbReference>
<proteinExistence type="predicted"/>
<evidence type="ECO:0000259" key="1">
    <source>
        <dbReference type="Pfam" id="PF07933"/>
    </source>
</evidence>
<gene>
    <name evidence="2" type="ORF">ADUPG1_011361</name>
</gene>
<sequence>MDKPLEINLSSASDVKAFRIPPVEEGEGFYCSSWRKEDCLFYGTQNMVDQEGKYLLCKLSKSDGSLFSSFPILSPSHIEKAIDSSRYFRVTLENPETGQTAFLGLGFHRREDSFDFNMTVQDYFKRKSRKVEEVKEEDLGLEMGDGKIHVSLKGIRESKKTKKEKKKVTSFFAPPK</sequence>